<feature type="signal peptide" evidence="1">
    <location>
        <begin position="1"/>
        <end position="19"/>
    </location>
</feature>
<comment type="caution">
    <text evidence="3">The sequence shown here is derived from an EMBL/GenBank/DDBJ whole genome shotgun (WGS) entry which is preliminary data.</text>
</comment>
<evidence type="ECO:0000259" key="2">
    <source>
        <dbReference type="Pfam" id="PF11412"/>
    </source>
</evidence>
<dbReference type="AlphaFoldDB" id="A0A251X065"/>
<gene>
    <name evidence="3" type="ORF">BVC71_00785</name>
</gene>
<organism evidence="3 4">
    <name type="scientific">Marivivens niveibacter</name>
    <dbReference type="NCBI Taxonomy" id="1930667"/>
    <lineage>
        <taxon>Bacteria</taxon>
        <taxon>Pseudomonadati</taxon>
        <taxon>Pseudomonadota</taxon>
        <taxon>Alphaproteobacteria</taxon>
        <taxon>Rhodobacterales</taxon>
        <taxon>Paracoccaceae</taxon>
        <taxon>Marivivens group</taxon>
        <taxon>Marivivens</taxon>
    </lineage>
</organism>
<reference evidence="3 4" key="1">
    <citation type="submission" date="2016-12" db="EMBL/GenBank/DDBJ databases">
        <title>The draft genome sequence of HSLHS2.</title>
        <authorList>
            <person name="Hu D."/>
            <person name="Wang L."/>
            <person name="Shao Z."/>
        </authorList>
    </citation>
    <scope>NUCLEOTIDE SEQUENCE [LARGE SCALE GENOMIC DNA]</scope>
    <source>
        <strain evidence="3">MCCC 1A06712</strain>
    </source>
</reference>
<dbReference type="Proteomes" id="UP000194664">
    <property type="component" value="Unassembled WGS sequence"/>
</dbReference>
<proteinExistence type="predicted"/>
<feature type="domain" description="Thiol:disulfide interchange protein DsbD N-terminal" evidence="2">
    <location>
        <begin position="37"/>
        <end position="138"/>
    </location>
</feature>
<sequence>MKLLTPVIAALSLSVPAWAEAPMDVADLEIIPGWETPQGTYMAGIKITLADGWKTYWRAPGDAGIPPLFQWIGSENIASASFHWPTPEVFDTNGMRTIGYHDSVVIPVEFQSLDDGPLRIKGRVDIGVCDNICVPVALDFDSTVLQSGGPNPMIAGALIDQPMTADRAEVTDVHCDFEIKGDTIEMTAHVNVPAVGANEWIIVEAPQAWVSESDTSRNGDTLSAKVDIVPMVKGFALDRSAIRLTVLGDQRAVDIRGCAG</sequence>
<evidence type="ECO:0000313" key="4">
    <source>
        <dbReference type="Proteomes" id="UP000194664"/>
    </source>
</evidence>
<keyword evidence="1" id="KW-0732">Signal</keyword>
<protein>
    <recommendedName>
        <fullName evidence="2">Thiol:disulfide interchange protein DsbD N-terminal domain-containing protein</fullName>
    </recommendedName>
</protein>
<keyword evidence="4" id="KW-1185">Reference proteome</keyword>
<evidence type="ECO:0000256" key="1">
    <source>
        <dbReference type="SAM" id="SignalP"/>
    </source>
</evidence>
<name>A0A251X065_9RHOB</name>
<dbReference type="InterPro" id="IPR028250">
    <property type="entry name" value="DsbDN"/>
</dbReference>
<feature type="chain" id="PRO_5013327183" description="Thiol:disulfide interchange protein DsbD N-terminal domain-containing protein" evidence="1">
    <location>
        <begin position="20"/>
        <end position="260"/>
    </location>
</feature>
<dbReference type="EMBL" id="MSPP01000001">
    <property type="protein sequence ID" value="OUD10087.1"/>
    <property type="molecule type" value="Genomic_DNA"/>
</dbReference>
<accession>A0A251X065</accession>
<dbReference type="Pfam" id="PF11412">
    <property type="entry name" value="DsbD_N"/>
    <property type="match status" value="1"/>
</dbReference>
<evidence type="ECO:0000313" key="3">
    <source>
        <dbReference type="EMBL" id="OUD10087.1"/>
    </source>
</evidence>
<dbReference type="RefSeq" id="WP_240516739.1">
    <property type="nucleotide sequence ID" value="NZ_MSPP01000001.1"/>
</dbReference>